<proteinExistence type="predicted"/>
<protein>
    <recommendedName>
        <fullName evidence="6">Membrane fusion protein (MFP) family protein</fullName>
    </recommendedName>
</protein>
<dbReference type="PANTHER" id="PTHR30386">
    <property type="entry name" value="MEMBRANE FUSION SUBUNIT OF EMRAB-TOLC MULTIDRUG EFFLUX PUMP"/>
    <property type="match status" value="1"/>
</dbReference>
<reference evidence="4" key="1">
    <citation type="journal article" date="2014" name="Int. J. Syst. Evol. Microbiol.">
        <title>Complete genome sequence of Corynebacterium casei LMG S-19264T (=DSM 44701T), isolated from a smear-ripened cheese.</title>
        <authorList>
            <consortium name="US DOE Joint Genome Institute (JGI-PGF)"/>
            <person name="Walter F."/>
            <person name="Albersmeier A."/>
            <person name="Kalinowski J."/>
            <person name="Ruckert C."/>
        </authorList>
    </citation>
    <scope>NUCLEOTIDE SEQUENCE</scope>
    <source>
        <strain evidence="4">CGMCC 1.15322</strain>
    </source>
</reference>
<dbReference type="Pfam" id="PF26002">
    <property type="entry name" value="Beta-barrel_AprE"/>
    <property type="match status" value="1"/>
</dbReference>
<dbReference type="Proteomes" id="UP000620596">
    <property type="component" value="Unassembled WGS sequence"/>
</dbReference>
<evidence type="ECO:0000259" key="2">
    <source>
        <dbReference type="Pfam" id="PF25994"/>
    </source>
</evidence>
<gene>
    <name evidence="4" type="ORF">GCM10011496_39050</name>
</gene>
<evidence type="ECO:0008006" key="6">
    <source>
        <dbReference type="Google" id="ProtNLM"/>
    </source>
</evidence>
<keyword evidence="5" id="KW-1185">Reference proteome</keyword>
<feature type="coiled-coil region" evidence="1">
    <location>
        <begin position="98"/>
        <end position="125"/>
    </location>
</feature>
<accession>A0A916SSC7</accession>
<reference evidence="4" key="2">
    <citation type="submission" date="2020-09" db="EMBL/GenBank/DDBJ databases">
        <authorList>
            <person name="Sun Q."/>
            <person name="Zhou Y."/>
        </authorList>
    </citation>
    <scope>NUCLEOTIDE SEQUENCE</scope>
    <source>
        <strain evidence="4">CGMCC 1.15322</strain>
    </source>
</reference>
<evidence type="ECO:0000313" key="4">
    <source>
        <dbReference type="EMBL" id="GGB14285.1"/>
    </source>
</evidence>
<name>A0A916SSC7_9BURK</name>
<sequence length="273" mass="29982">MKEGDAIVAGQVVALMNSTQAKSNLDAAKETIQGLQAQIRALRVSREAKLKQSRILAQQIRSVDDLVREDFVPRNRLLELLRQAAQIEGNIADDDGNIGRSEKQISELQQRMVAYEFEIANATVKTSATGVVQAISVFNAGAVISSGQKIMEIVPKDAALVVEGQVPTHLIDKVTPGLNVELIFTAFNQANTPHIPATVTLISSDRFVDERSGAPYFKLKAEVTPEGMKMLSQGLLLRAGMPVELFIKTGERTLMNYLFKPMMDRFQSGLRES</sequence>
<evidence type="ECO:0000313" key="5">
    <source>
        <dbReference type="Proteomes" id="UP000620596"/>
    </source>
</evidence>
<evidence type="ECO:0000256" key="1">
    <source>
        <dbReference type="SAM" id="Coils"/>
    </source>
</evidence>
<dbReference type="EMBL" id="BMIG01000025">
    <property type="protein sequence ID" value="GGB14285.1"/>
    <property type="molecule type" value="Genomic_DNA"/>
</dbReference>
<dbReference type="PRINTS" id="PR01490">
    <property type="entry name" value="RTXTOXIND"/>
</dbReference>
<comment type="caution">
    <text evidence="4">The sequence shown here is derived from an EMBL/GenBank/DDBJ whole genome shotgun (WGS) entry which is preliminary data.</text>
</comment>
<keyword evidence="1" id="KW-0175">Coiled coil</keyword>
<organism evidence="4 5">
    <name type="scientific">Polaromonas eurypsychrophila</name>
    <dbReference type="NCBI Taxonomy" id="1614635"/>
    <lineage>
        <taxon>Bacteria</taxon>
        <taxon>Pseudomonadati</taxon>
        <taxon>Pseudomonadota</taxon>
        <taxon>Betaproteobacteria</taxon>
        <taxon>Burkholderiales</taxon>
        <taxon>Comamonadaceae</taxon>
        <taxon>Polaromonas</taxon>
    </lineage>
</organism>
<dbReference type="PANTHER" id="PTHR30386:SF17">
    <property type="entry name" value="ALKALINE PROTEASE SECRETION PROTEIN APRE"/>
    <property type="match status" value="1"/>
</dbReference>
<dbReference type="InterPro" id="IPR058781">
    <property type="entry name" value="HH_AprE-like"/>
</dbReference>
<dbReference type="Gene3D" id="2.40.30.170">
    <property type="match status" value="1"/>
</dbReference>
<feature type="domain" description="AprE-like beta-barrel" evidence="3">
    <location>
        <begin position="160"/>
        <end position="250"/>
    </location>
</feature>
<dbReference type="InterPro" id="IPR058982">
    <property type="entry name" value="Beta-barrel_AprE"/>
</dbReference>
<feature type="domain" description="AprE-like long alpha-helical hairpin" evidence="2">
    <location>
        <begin position="20"/>
        <end position="117"/>
    </location>
</feature>
<evidence type="ECO:0000259" key="3">
    <source>
        <dbReference type="Pfam" id="PF26002"/>
    </source>
</evidence>
<dbReference type="InterPro" id="IPR050739">
    <property type="entry name" value="MFP"/>
</dbReference>
<dbReference type="Pfam" id="PF25994">
    <property type="entry name" value="HH_AprE"/>
    <property type="match status" value="1"/>
</dbReference>
<feature type="coiled-coil region" evidence="1">
    <location>
        <begin position="18"/>
        <end position="45"/>
    </location>
</feature>
<dbReference type="AlphaFoldDB" id="A0A916SSC7"/>